<evidence type="ECO:0000313" key="1">
    <source>
        <dbReference type="EMBL" id="SDB61096.1"/>
    </source>
</evidence>
<dbReference type="STRING" id="617002.SAMN05660653_03170"/>
<name>A0A1G6EUI7_9BACT</name>
<dbReference type="RefSeq" id="WP_092123858.1">
    <property type="nucleotide sequence ID" value="NZ_FMXO01000023.1"/>
</dbReference>
<keyword evidence="2" id="KW-1185">Reference proteome</keyword>
<reference evidence="1 2" key="1">
    <citation type="submission" date="2016-10" db="EMBL/GenBank/DDBJ databases">
        <authorList>
            <person name="de Groot N.N."/>
        </authorList>
    </citation>
    <scope>NUCLEOTIDE SEQUENCE [LARGE SCALE GENOMIC DNA]</scope>
    <source>
        <strain evidence="1 2">ASO4-2</strain>
    </source>
</reference>
<dbReference type="EMBL" id="FMXO01000023">
    <property type="protein sequence ID" value="SDB61096.1"/>
    <property type="molecule type" value="Genomic_DNA"/>
</dbReference>
<gene>
    <name evidence="1" type="ORF">SAMN05660653_03170</name>
</gene>
<evidence type="ECO:0000313" key="2">
    <source>
        <dbReference type="Proteomes" id="UP000198771"/>
    </source>
</evidence>
<sequence length="350" mass="40149">MSTKDDKKALLEKILGSEVVIPTSDIHSHRNAEILSIVSEDLFGGLCRYFNSNAPFFQTSLPLERIVRYKNGSFSSMEKSIKGGFSQHQGFDILNGMDIAQQLMSCVIPLLNHRLTSIYADLINQNNYYLSQVQDQFVIPEISKLKSIAEFIKDVSDEISHISKSNSLCIATLTNIQQRRIDLKQIFHTFIARLEQSVNSSFFDPQNIANSYLVARYSLSNYIVSLVLECIVSGNIDDESVNRLETKVEKCFSELNHITQRLSSILENRKYANSNEINNNSFHRWSYDYMAQNQVNNLQGQNYNIDRIKNETLAYFDIEFEKQRLRDFVSARHGFVKVIKILKNNSGNKA</sequence>
<dbReference type="Proteomes" id="UP000198771">
    <property type="component" value="Unassembled WGS sequence"/>
</dbReference>
<accession>A0A1G6EUI7</accession>
<dbReference type="AlphaFoldDB" id="A0A1G6EUI7"/>
<proteinExistence type="predicted"/>
<dbReference type="OrthoDB" id="7107760at2"/>
<protein>
    <submittedName>
        <fullName evidence="1">Uncharacterized protein</fullName>
    </submittedName>
</protein>
<organism evidence="1 2">
    <name type="scientific">Desulfonatronum thiosulfatophilum</name>
    <dbReference type="NCBI Taxonomy" id="617002"/>
    <lineage>
        <taxon>Bacteria</taxon>
        <taxon>Pseudomonadati</taxon>
        <taxon>Thermodesulfobacteriota</taxon>
        <taxon>Desulfovibrionia</taxon>
        <taxon>Desulfovibrionales</taxon>
        <taxon>Desulfonatronaceae</taxon>
        <taxon>Desulfonatronum</taxon>
    </lineage>
</organism>